<dbReference type="GO" id="GO:0006412">
    <property type="term" value="P:translation"/>
    <property type="evidence" value="ECO:0007669"/>
    <property type="project" value="UniProtKB-UniRule"/>
</dbReference>
<comment type="function">
    <text evidence="4 6">One of the primary rRNA binding proteins, it binds directly to 16S rRNA where it helps nucleate assembly of the platform of the 30S subunit by binding and bridging several RNA helices of the 16S rRNA.</text>
</comment>
<comment type="function">
    <text evidence="4">Forms an intersubunit bridge (bridge B4) with the 23S rRNA of the 50S subunit in the ribosome.</text>
</comment>
<dbReference type="GO" id="GO:0003735">
    <property type="term" value="F:structural constituent of ribosome"/>
    <property type="evidence" value="ECO:0007669"/>
    <property type="project" value="InterPro"/>
</dbReference>
<name>A0A2N1UNJ6_9BACT</name>
<dbReference type="CDD" id="cd00353">
    <property type="entry name" value="Ribosomal_S15p_S13e"/>
    <property type="match status" value="1"/>
</dbReference>
<proteinExistence type="inferred from homology"/>
<evidence type="ECO:0000256" key="3">
    <source>
        <dbReference type="ARBA" id="ARBA00064542"/>
    </source>
</evidence>
<accession>A0A2N1UNJ6</accession>
<dbReference type="GO" id="GO:0019843">
    <property type="term" value="F:rRNA binding"/>
    <property type="evidence" value="ECO:0007669"/>
    <property type="project" value="UniProtKB-UniRule"/>
</dbReference>
<keyword evidence="2 4" id="KW-0687">Ribonucleoprotein</keyword>
<dbReference type="GO" id="GO:0005840">
    <property type="term" value="C:ribosome"/>
    <property type="evidence" value="ECO:0007669"/>
    <property type="project" value="UniProtKB-KW"/>
</dbReference>
<dbReference type="EMBL" id="PGYQ01000006">
    <property type="protein sequence ID" value="PKL72393.1"/>
    <property type="molecule type" value="Genomic_DNA"/>
</dbReference>
<keyword evidence="1 4" id="KW-0689">Ribosomal protein</keyword>
<comment type="similarity">
    <text evidence="4 5">Belongs to the universal ribosomal protein uS15 family.</text>
</comment>
<dbReference type="GO" id="GO:1990904">
    <property type="term" value="C:ribonucleoprotein complex"/>
    <property type="evidence" value="ECO:0007669"/>
    <property type="project" value="UniProtKB-KW"/>
</dbReference>
<dbReference type="AlphaFoldDB" id="A0A2N1UNJ6"/>
<dbReference type="HAMAP" id="MF_01343_B">
    <property type="entry name" value="Ribosomal_uS15_B"/>
    <property type="match status" value="1"/>
</dbReference>
<comment type="subunit">
    <text evidence="3 4">Part of the 30S ribosomal subunit. Forms a bridge to the 50S subunit in the 70S ribosome, contacting the 23S rRNA.</text>
</comment>
<keyword evidence="4 6" id="KW-0694">RNA-binding</keyword>
<dbReference type="GO" id="GO:0005737">
    <property type="term" value="C:cytoplasm"/>
    <property type="evidence" value="ECO:0007669"/>
    <property type="project" value="UniProtKB-ARBA"/>
</dbReference>
<dbReference type="PANTHER" id="PTHR23321:SF26">
    <property type="entry name" value="SMALL RIBOSOMAL SUBUNIT PROTEIN US15M"/>
    <property type="match status" value="1"/>
</dbReference>
<dbReference type="NCBIfam" id="TIGR00952">
    <property type="entry name" value="S15_bact"/>
    <property type="match status" value="1"/>
</dbReference>
<evidence type="ECO:0000313" key="7">
    <source>
        <dbReference type="EMBL" id="PKL72393.1"/>
    </source>
</evidence>
<evidence type="ECO:0000256" key="2">
    <source>
        <dbReference type="ARBA" id="ARBA00023274"/>
    </source>
</evidence>
<dbReference type="PROSITE" id="PS00362">
    <property type="entry name" value="RIBOSOMAL_S15"/>
    <property type="match status" value="1"/>
</dbReference>
<dbReference type="Proteomes" id="UP000233414">
    <property type="component" value="Unassembled WGS sequence"/>
</dbReference>
<dbReference type="InterPro" id="IPR009068">
    <property type="entry name" value="uS15_NS1_RNA-bd_sf"/>
</dbReference>
<evidence type="ECO:0000256" key="6">
    <source>
        <dbReference type="RuleBase" id="RU004524"/>
    </source>
</evidence>
<dbReference type="InterPro" id="IPR000589">
    <property type="entry name" value="Ribosomal_uS15"/>
</dbReference>
<dbReference type="PANTHER" id="PTHR23321">
    <property type="entry name" value="RIBOSOMAL PROTEIN S15, BACTERIAL AND ORGANELLAR"/>
    <property type="match status" value="1"/>
</dbReference>
<dbReference type="InterPro" id="IPR005290">
    <property type="entry name" value="Ribosomal_uS15_bac-type"/>
</dbReference>
<keyword evidence="4 6" id="KW-0699">rRNA-binding</keyword>
<dbReference type="SMART" id="SM01387">
    <property type="entry name" value="Ribosomal_S15"/>
    <property type="match status" value="1"/>
</dbReference>
<evidence type="ECO:0000313" key="8">
    <source>
        <dbReference type="Proteomes" id="UP000233414"/>
    </source>
</evidence>
<protein>
    <recommendedName>
        <fullName evidence="4">Small ribosomal subunit protein uS15</fullName>
    </recommendedName>
</protein>
<dbReference type="Gene3D" id="1.10.287.10">
    <property type="entry name" value="S15/NS1, RNA-binding"/>
    <property type="match status" value="1"/>
</dbReference>
<sequence length="87" mass="10264">MMLNKIIKDTIIKKFAVHKNDTGSTEIQVAILTKEIEELTKHLKENKHDFSSRYGLFKKIGQRRKLLKYFKKENLEGFEKLTANLKL</sequence>
<gene>
    <name evidence="4" type="primary">rpsO</name>
    <name evidence="7" type="ORF">CVV26_01870</name>
</gene>
<organism evidence="7 8">
    <name type="scientific">Candidatus Kuenenbacteria bacterium HGW-Kuenenbacteria-1</name>
    <dbReference type="NCBI Taxonomy" id="2013812"/>
    <lineage>
        <taxon>Bacteria</taxon>
        <taxon>Candidatus Kueneniibacteriota</taxon>
    </lineage>
</organism>
<dbReference type="Gene3D" id="6.10.250.3130">
    <property type="match status" value="1"/>
</dbReference>
<reference evidence="7 8" key="1">
    <citation type="journal article" date="2017" name="ISME J.">
        <title>Potential for microbial H2 and metal transformations associated with novel bacteria and archaea in deep terrestrial subsurface sediments.</title>
        <authorList>
            <person name="Hernsdorf A.W."/>
            <person name="Amano Y."/>
            <person name="Miyakawa K."/>
            <person name="Ise K."/>
            <person name="Suzuki Y."/>
            <person name="Anantharaman K."/>
            <person name="Probst A."/>
            <person name="Burstein D."/>
            <person name="Thomas B.C."/>
            <person name="Banfield J.F."/>
        </authorList>
    </citation>
    <scope>NUCLEOTIDE SEQUENCE [LARGE SCALE GENOMIC DNA]</scope>
    <source>
        <strain evidence="7">HGW-Kuenenbacteria-1</strain>
    </source>
</reference>
<dbReference type="SUPFAM" id="SSF47060">
    <property type="entry name" value="S15/NS1 RNA-binding domain"/>
    <property type="match status" value="1"/>
</dbReference>
<evidence type="ECO:0000256" key="1">
    <source>
        <dbReference type="ARBA" id="ARBA00022980"/>
    </source>
</evidence>
<dbReference type="Pfam" id="PF00312">
    <property type="entry name" value="Ribosomal_S15"/>
    <property type="match status" value="1"/>
</dbReference>
<evidence type="ECO:0000256" key="4">
    <source>
        <dbReference type="HAMAP-Rule" id="MF_01343"/>
    </source>
</evidence>
<evidence type="ECO:0000256" key="5">
    <source>
        <dbReference type="RuleBase" id="RU003919"/>
    </source>
</evidence>
<comment type="caution">
    <text evidence="7">The sequence shown here is derived from an EMBL/GenBank/DDBJ whole genome shotgun (WGS) entry which is preliminary data.</text>
</comment>
<dbReference type="FunFam" id="1.10.287.10:FF:000002">
    <property type="entry name" value="30S ribosomal protein S15"/>
    <property type="match status" value="1"/>
</dbReference>